<evidence type="ECO:0000313" key="9">
    <source>
        <dbReference type="EMBL" id="ANC51628.1"/>
    </source>
</evidence>
<dbReference type="SMART" id="SM00385">
    <property type="entry name" value="CYCLIN"/>
    <property type="match status" value="1"/>
</dbReference>
<proteinExistence type="evidence at transcript level"/>
<dbReference type="PROSITE" id="PS00292">
    <property type="entry name" value="CYCLINS"/>
    <property type="match status" value="1"/>
</dbReference>
<keyword evidence="4" id="KW-0131">Cell cycle</keyword>
<dbReference type="CDD" id="cd20544">
    <property type="entry name" value="CYCLIN_AtCycD-like_rpt2"/>
    <property type="match status" value="1"/>
</dbReference>
<dbReference type="InterPro" id="IPR048258">
    <property type="entry name" value="Cyclins_cyclin-box"/>
</dbReference>
<evidence type="ECO:0000256" key="2">
    <source>
        <dbReference type="ARBA" id="ARBA00022618"/>
    </source>
</evidence>
<dbReference type="OrthoDB" id="5590282at2759"/>
<evidence type="ECO:0000313" key="11">
    <source>
        <dbReference type="Proteomes" id="UP001227230"/>
    </source>
</evidence>
<dbReference type="InterPro" id="IPR004367">
    <property type="entry name" value="Cyclin_C-dom"/>
</dbReference>
<protein>
    <submittedName>
        <fullName evidence="9">Cyclin-D3-2a</fullName>
    </submittedName>
</protein>
<dbReference type="InterPro" id="IPR006671">
    <property type="entry name" value="Cyclin_N"/>
</dbReference>
<evidence type="ECO:0000256" key="1">
    <source>
        <dbReference type="ARBA" id="ARBA00009065"/>
    </source>
</evidence>
<gene>
    <name evidence="10" type="ORF">VitviT2T_010973</name>
</gene>
<dbReference type="EMBL" id="KR809850">
    <property type="protein sequence ID" value="ANC51628.1"/>
    <property type="molecule type" value="mRNA"/>
</dbReference>
<dbReference type="InterPro" id="IPR013763">
    <property type="entry name" value="Cyclin-like_dom"/>
</dbReference>
<keyword evidence="2" id="KW-0132">Cell division</keyword>
<dbReference type="PANTHER" id="PTHR10177">
    <property type="entry name" value="CYCLINS"/>
    <property type="match status" value="1"/>
</dbReference>
<comment type="similarity">
    <text evidence="1">Belongs to the cyclin family. Cyclin D subfamily.</text>
</comment>
<name>A0A168MGU6_VITVI</name>
<dbReference type="GO" id="GO:0048316">
    <property type="term" value="P:seed development"/>
    <property type="evidence" value="ECO:0007669"/>
    <property type="project" value="UniProtKB-ARBA"/>
</dbReference>
<dbReference type="Proteomes" id="UP001227230">
    <property type="component" value="Chromosome 7"/>
</dbReference>
<dbReference type="GO" id="GO:0010444">
    <property type="term" value="P:guard mother cell differentiation"/>
    <property type="evidence" value="ECO:0007669"/>
    <property type="project" value="UniProtKB-ARBA"/>
</dbReference>
<feature type="region of interest" description="Disordered" evidence="6">
    <location>
        <begin position="338"/>
        <end position="372"/>
    </location>
</feature>
<accession>A0A168MGU6</accession>
<dbReference type="InterPro" id="IPR036915">
    <property type="entry name" value="Cyclin-like_sf"/>
</dbReference>
<dbReference type="SUPFAM" id="SSF47954">
    <property type="entry name" value="Cyclin-like"/>
    <property type="match status" value="2"/>
</dbReference>
<dbReference type="CDD" id="cd20543">
    <property type="entry name" value="CYCLIN_AtCycD-like_rpt1"/>
    <property type="match status" value="1"/>
</dbReference>
<keyword evidence="3 5" id="KW-0195">Cyclin</keyword>
<dbReference type="Gramene" id="Vitis07g02120.t01">
    <property type="protein sequence ID" value="Vitis07g02120.t01.CDS"/>
    <property type="gene ID" value="Vitis07g02120"/>
</dbReference>
<dbReference type="SMART" id="SM01332">
    <property type="entry name" value="Cyclin_C"/>
    <property type="match status" value="1"/>
</dbReference>
<dbReference type="AlphaFoldDB" id="A0A168MGU6"/>
<reference evidence="9" key="1">
    <citation type="submission" date="2015-05" db="EMBL/GenBank/DDBJ databases">
        <title>Pre-anthesis applications of synthetic cytokinin (CPPU) modify gene expression of putative cyclins in Vitis vinifera flower.</title>
        <authorList>
            <person name="Jauregui F.A."/>
        </authorList>
    </citation>
    <scope>NUCLEOTIDE SEQUENCE</scope>
</reference>
<evidence type="ECO:0000256" key="4">
    <source>
        <dbReference type="ARBA" id="ARBA00023306"/>
    </source>
</evidence>
<reference evidence="10 11" key="2">
    <citation type="journal article" date="2023" name="Hortic Res">
        <title>The complete reference genome for grapevine (Vitis vinifera L.) genetics and breeding.</title>
        <authorList>
            <person name="Shi X."/>
            <person name="Cao S."/>
            <person name="Wang X."/>
            <person name="Huang S."/>
            <person name="Wang Y."/>
            <person name="Liu Z."/>
            <person name="Liu W."/>
            <person name="Leng X."/>
            <person name="Peng Y."/>
            <person name="Wang N."/>
            <person name="Wang Y."/>
            <person name="Ma Z."/>
            <person name="Xu X."/>
            <person name="Zhang F."/>
            <person name="Xue H."/>
            <person name="Zhong H."/>
            <person name="Wang Y."/>
            <person name="Zhang K."/>
            <person name="Velt A."/>
            <person name="Avia K."/>
            <person name="Holtgrawe D."/>
            <person name="Grimplet J."/>
            <person name="Matus J.T."/>
            <person name="Ware D."/>
            <person name="Wu X."/>
            <person name="Wang H."/>
            <person name="Liu C."/>
            <person name="Fang Y."/>
            <person name="Rustenholz C."/>
            <person name="Cheng Z."/>
            <person name="Xiao H."/>
            <person name="Zhou Y."/>
        </authorList>
    </citation>
    <scope>NUCLEOTIDE SEQUENCE [LARGE SCALE GENOMIC DNA]</scope>
    <source>
        <strain evidence="11">cv. Pinot noir / PN40024</strain>
        <tissue evidence="10">Leaf</tissue>
    </source>
</reference>
<dbReference type="Pfam" id="PF02984">
    <property type="entry name" value="Cyclin_C"/>
    <property type="match status" value="1"/>
</dbReference>
<dbReference type="ExpressionAtlas" id="A0A168MGU6">
    <property type="expression patterns" value="baseline and differential"/>
</dbReference>
<dbReference type="EMBL" id="CP126654">
    <property type="protein sequence ID" value="WJZ91940.1"/>
    <property type="molecule type" value="Genomic_DNA"/>
</dbReference>
<dbReference type="GO" id="GO:0051301">
    <property type="term" value="P:cell division"/>
    <property type="evidence" value="ECO:0007669"/>
    <property type="project" value="UniProtKB-KW"/>
</dbReference>
<sequence length="372" mass="42388">MALQEQETLSQNAPFFLDGLYCEEERFGDDDDGEVEEASEIEKCDREKKQSLFPLTLLEHDLFWEDDELCSLISKEEQAHHCYSGIISDGFLTVARTKAVEWMLKVNAHYGFSALTAVLAVNYFDRFLSSSCFQRDKPWMSQLAAVTCLSLAAKVDETDVPLLLDLQVEETKYVFEAKTIQRMELLVLSSLQWKMNPVTPISFFDHIIRRLGLKTHLHWEFLERCERLLLSVIADSRFLCYLPSTLATATMLHIITEVEPCNPLEYQNQLLSVLKISKNDVDDCYKLILEFLGSHGHTQNQTHKRKHLSLPSSPSGIFDAPFSCDSSSDSWAMATSISSSSQPLFKKSRAQDQQMRLPSLNRVSVDVLSSPR</sequence>
<organism evidence="9">
    <name type="scientific">Vitis vinifera</name>
    <name type="common">Grape</name>
    <dbReference type="NCBI Taxonomy" id="29760"/>
    <lineage>
        <taxon>Eukaryota</taxon>
        <taxon>Viridiplantae</taxon>
        <taxon>Streptophyta</taxon>
        <taxon>Embryophyta</taxon>
        <taxon>Tracheophyta</taxon>
        <taxon>Spermatophyta</taxon>
        <taxon>Magnoliopsida</taxon>
        <taxon>eudicotyledons</taxon>
        <taxon>Gunneridae</taxon>
        <taxon>Pentapetalae</taxon>
        <taxon>rosids</taxon>
        <taxon>Vitales</taxon>
        <taxon>Vitaceae</taxon>
        <taxon>Viteae</taxon>
        <taxon>Vitis</taxon>
    </lineage>
</organism>
<dbReference type="Gene3D" id="1.10.472.10">
    <property type="entry name" value="Cyclin-like"/>
    <property type="match status" value="2"/>
</dbReference>
<evidence type="ECO:0000259" key="8">
    <source>
        <dbReference type="SMART" id="SM01332"/>
    </source>
</evidence>
<evidence type="ECO:0000256" key="5">
    <source>
        <dbReference type="RuleBase" id="RU000383"/>
    </source>
</evidence>
<dbReference type="KEGG" id="vvi:100267897"/>
<dbReference type="InterPro" id="IPR039361">
    <property type="entry name" value="Cyclin"/>
</dbReference>
<evidence type="ECO:0000313" key="10">
    <source>
        <dbReference type="EMBL" id="WJZ91940.1"/>
    </source>
</evidence>
<evidence type="ECO:0000256" key="6">
    <source>
        <dbReference type="SAM" id="MobiDB-lite"/>
    </source>
</evidence>
<dbReference type="FunFam" id="1.10.472.10:FF:000074">
    <property type="entry name" value="D3-type cyclin"/>
    <property type="match status" value="1"/>
</dbReference>
<feature type="domain" description="Cyclin C-terminal" evidence="8">
    <location>
        <begin position="198"/>
        <end position="316"/>
    </location>
</feature>
<keyword evidence="11" id="KW-1185">Reference proteome</keyword>
<dbReference type="FunFam" id="1.10.472.10:FF:000070">
    <property type="entry name" value="CYCLIN D32"/>
    <property type="match status" value="1"/>
</dbReference>
<feature type="domain" description="Cyclin-like" evidence="7">
    <location>
        <begin position="101"/>
        <end position="189"/>
    </location>
</feature>
<evidence type="ECO:0000259" key="7">
    <source>
        <dbReference type="SMART" id="SM00385"/>
    </source>
</evidence>
<evidence type="ECO:0000256" key="3">
    <source>
        <dbReference type="ARBA" id="ARBA00023127"/>
    </source>
</evidence>
<dbReference type="Pfam" id="PF00134">
    <property type="entry name" value="Cyclin_N"/>
    <property type="match status" value="1"/>
</dbReference>